<dbReference type="InterPro" id="IPR036188">
    <property type="entry name" value="FAD/NAD-bd_sf"/>
</dbReference>
<evidence type="ECO:0000256" key="1">
    <source>
        <dbReference type="ARBA" id="ARBA00022723"/>
    </source>
</evidence>
<feature type="region of interest" description="Disordered" evidence="4">
    <location>
        <begin position="642"/>
        <end position="665"/>
    </location>
</feature>
<feature type="domain" description="4Fe-4S ferredoxin-type" evidence="5">
    <location>
        <begin position="108"/>
        <end position="137"/>
    </location>
</feature>
<dbReference type="Pfam" id="PF14691">
    <property type="entry name" value="Fer4_20"/>
    <property type="match status" value="1"/>
</dbReference>
<dbReference type="Pfam" id="PF07992">
    <property type="entry name" value="Pyr_redox_2"/>
    <property type="match status" value="1"/>
</dbReference>
<evidence type="ECO:0000313" key="7">
    <source>
        <dbReference type="Proteomes" id="UP000514720"/>
    </source>
</evidence>
<dbReference type="PRINTS" id="PR00419">
    <property type="entry name" value="ADXRDTASE"/>
</dbReference>
<dbReference type="SUPFAM" id="SSF54862">
    <property type="entry name" value="4Fe-4S ferredoxins"/>
    <property type="match status" value="1"/>
</dbReference>
<evidence type="ECO:0000259" key="5">
    <source>
        <dbReference type="PROSITE" id="PS51379"/>
    </source>
</evidence>
<dbReference type="PANTHER" id="PTHR42783:SF3">
    <property type="entry name" value="GLUTAMATE SYNTHASE [NADPH] SMALL CHAIN-RELATED"/>
    <property type="match status" value="1"/>
</dbReference>
<proteinExistence type="predicted"/>
<evidence type="ECO:0000256" key="4">
    <source>
        <dbReference type="SAM" id="MobiDB-lite"/>
    </source>
</evidence>
<dbReference type="PROSITE" id="PS51379">
    <property type="entry name" value="4FE4S_FER_2"/>
    <property type="match status" value="3"/>
</dbReference>
<dbReference type="PANTHER" id="PTHR42783">
    <property type="entry name" value="GLUTAMATE SYNTHASE [NADPH] SMALL CHAIN"/>
    <property type="match status" value="1"/>
</dbReference>
<keyword evidence="1" id="KW-0479">Metal-binding</keyword>
<dbReference type="Proteomes" id="UP000514720">
    <property type="component" value="Chromosome"/>
</dbReference>
<keyword evidence="3" id="KW-0411">Iron-sulfur</keyword>
<dbReference type="RefSeq" id="WP_420885516.1">
    <property type="nucleotide sequence ID" value="NZ_CP048914.1"/>
</dbReference>
<dbReference type="InterPro" id="IPR017900">
    <property type="entry name" value="4Fe4S_Fe_S_CS"/>
</dbReference>
<dbReference type="SUPFAM" id="SSF51971">
    <property type="entry name" value="Nucleotide-binding domain"/>
    <property type="match status" value="1"/>
</dbReference>
<dbReference type="Pfam" id="PF12838">
    <property type="entry name" value="Fer4_7"/>
    <property type="match status" value="1"/>
</dbReference>
<reference evidence="6 7" key="1">
    <citation type="submission" date="2020-02" db="EMBL/GenBank/DDBJ databases">
        <authorList>
            <person name="Zheng R.K."/>
            <person name="Sun C.M."/>
        </authorList>
    </citation>
    <scope>NUCLEOTIDE SEQUENCE [LARGE SCALE GENOMIC DNA]</scope>
    <source>
        <strain evidence="7">zrk13</strain>
    </source>
</reference>
<evidence type="ECO:0000313" key="6">
    <source>
        <dbReference type="EMBL" id="QMS85947.1"/>
    </source>
</evidence>
<dbReference type="InterPro" id="IPR023753">
    <property type="entry name" value="FAD/NAD-binding_dom"/>
</dbReference>
<feature type="domain" description="4Fe-4S ferredoxin-type" evidence="5">
    <location>
        <begin position="203"/>
        <end position="232"/>
    </location>
</feature>
<dbReference type="EMBL" id="CP048914">
    <property type="protein sequence ID" value="QMS85947.1"/>
    <property type="molecule type" value="Genomic_DNA"/>
</dbReference>
<feature type="domain" description="4Fe-4S ferredoxin-type" evidence="5">
    <location>
        <begin position="67"/>
        <end position="96"/>
    </location>
</feature>
<dbReference type="GO" id="GO:0051536">
    <property type="term" value="F:iron-sulfur cluster binding"/>
    <property type="evidence" value="ECO:0007669"/>
    <property type="project" value="UniProtKB-KW"/>
</dbReference>
<sequence>MMKSKYPKPSIFKPLRLWKYLFKKPVTHPFERIFTKKNANYLNRNSITKPIDVENSAPRTAPDNIRGFHTNDWEECIGCSTCEEICPTEAITMVERLDIPEKAGEHQQRPVIDYGRCCFCALCVDTCTTGSLKMSKEYIYAHTDPNEFLLMPEKTWQGQEVEDGWVKDDVSDLLDLERVHMEHEDAEDRKSNFIEIVRGYSKEYAKQEAARCVECGVCESSCPVQMHIPAYIKSIWEDDIEGALRQVYETNPLPGVCGRVCTHNCETACAIAVRGEAIAIRWLKRYIIDSAPNDIYHKAIHEPVSEVVDGKVAVVGSGPAGLGAAYYLRVMGYEVDVFEEMPQTGGVMRYGIPAYRLPDTAIDKDIDFIENLGVTIHTNTRVGKDVTMDDLETKYDAVFLGTGFFKPRDLNIPGSNHKNVVGAMEFLPQVREYERGNLKLEDIHVERSVVVIGGGDVAFDVARSATRLQMLKYGESHVKLTSLENEDSLPASDDEYIEGNEEGIEFFCGNGPQEVVINKKGNVEGLRLWKCLCIFDDEGHFNPEFDNECEQIIEGEQIFIAIGQAPDYEYIPQGLQDKLEFTRGKIKANELGQVEGVPWLFVGGDIFRGPDLISGVADGHRAAQGIDEMLYNKSKKQKVSSTLAHMRQAAKESTPGLTPKQRGIK</sequence>
<evidence type="ECO:0000256" key="2">
    <source>
        <dbReference type="ARBA" id="ARBA00023004"/>
    </source>
</evidence>
<name>A0A7L7KTC2_9MOLU</name>
<organism evidence="6 7">
    <name type="scientific">Candidatus Xianfuyuplasma coldseepsis</name>
    <dbReference type="NCBI Taxonomy" id="2782163"/>
    <lineage>
        <taxon>Bacteria</taxon>
        <taxon>Bacillati</taxon>
        <taxon>Mycoplasmatota</taxon>
        <taxon>Mollicutes</taxon>
        <taxon>Candidatus Izemoplasmatales</taxon>
        <taxon>Candidatus Izemoplasmataceae</taxon>
        <taxon>Candidatus Xianfuyuplasma</taxon>
    </lineage>
</organism>
<protein>
    <submittedName>
        <fullName evidence="6">FAD-dependent oxidoreductase</fullName>
    </submittedName>
</protein>
<dbReference type="SUPFAM" id="SSF46548">
    <property type="entry name" value="alpha-helical ferredoxin"/>
    <property type="match status" value="1"/>
</dbReference>
<dbReference type="InterPro" id="IPR028261">
    <property type="entry name" value="DPD_II"/>
</dbReference>
<dbReference type="InterPro" id="IPR017896">
    <property type="entry name" value="4Fe4S_Fe-S-bd"/>
</dbReference>
<dbReference type="GO" id="GO:0046872">
    <property type="term" value="F:metal ion binding"/>
    <property type="evidence" value="ECO:0007669"/>
    <property type="project" value="UniProtKB-KW"/>
</dbReference>
<dbReference type="Gene3D" id="3.30.70.20">
    <property type="match status" value="1"/>
</dbReference>
<evidence type="ECO:0000256" key="3">
    <source>
        <dbReference type="ARBA" id="ARBA00023014"/>
    </source>
</evidence>
<dbReference type="PROSITE" id="PS00198">
    <property type="entry name" value="4FE4S_FER_1"/>
    <property type="match status" value="2"/>
</dbReference>
<keyword evidence="7" id="KW-1185">Reference proteome</keyword>
<accession>A0A7L7KTC2</accession>
<keyword evidence="2" id="KW-0408">Iron</keyword>
<dbReference type="GO" id="GO:0016491">
    <property type="term" value="F:oxidoreductase activity"/>
    <property type="evidence" value="ECO:0007669"/>
    <property type="project" value="InterPro"/>
</dbReference>
<dbReference type="InterPro" id="IPR009051">
    <property type="entry name" value="Helical_ferredxn"/>
</dbReference>
<gene>
    <name evidence="6" type="ORF">G4Z02_09370</name>
</gene>
<dbReference type="KEGG" id="xcl:G4Z02_09370"/>
<dbReference type="AlphaFoldDB" id="A0A7L7KTC2"/>
<dbReference type="Gene3D" id="3.50.50.60">
    <property type="entry name" value="FAD/NAD(P)-binding domain"/>
    <property type="match status" value="3"/>
</dbReference>
<dbReference type="Gene3D" id="1.10.1060.10">
    <property type="entry name" value="Alpha-helical ferredoxin"/>
    <property type="match status" value="1"/>
</dbReference>